<organism evidence="1">
    <name type="scientific">Anopheles sinensis</name>
    <name type="common">Mosquito</name>
    <dbReference type="NCBI Taxonomy" id="74873"/>
    <lineage>
        <taxon>Eukaryota</taxon>
        <taxon>Metazoa</taxon>
        <taxon>Ecdysozoa</taxon>
        <taxon>Arthropoda</taxon>
        <taxon>Hexapoda</taxon>
        <taxon>Insecta</taxon>
        <taxon>Pterygota</taxon>
        <taxon>Neoptera</taxon>
        <taxon>Endopterygota</taxon>
        <taxon>Diptera</taxon>
        <taxon>Nematocera</taxon>
        <taxon>Culicoidea</taxon>
        <taxon>Culicidae</taxon>
        <taxon>Anophelinae</taxon>
        <taxon>Anopheles</taxon>
    </lineage>
</organism>
<dbReference type="EMBL" id="ATLV01010783">
    <property type="status" value="NOT_ANNOTATED_CDS"/>
    <property type="molecule type" value="Genomic_DNA"/>
</dbReference>
<reference evidence="1 3" key="1">
    <citation type="journal article" date="2014" name="BMC Genomics">
        <title>Genome sequence of Anopheles sinensis provides insight into genetics basis of mosquito competence for malaria parasites.</title>
        <authorList>
            <person name="Zhou D."/>
            <person name="Zhang D."/>
            <person name="Ding G."/>
            <person name="Shi L."/>
            <person name="Hou Q."/>
            <person name="Ye Y."/>
            <person name="Xu Y."/>
            <person name="Zhou H."/>
            <person name="Xiong C."/>
            <person name="Li S."/>
            <person name="Yu J."/>
            <person name="Hong S."/>
            <person name="Yu X."/>
            <person name="Zou P."/>
            <person name="Chen C."/>
            <person name="Chang X."/>
            <person name="Wang W."/>
            <person name="Lv Y."/>
            <person name="Sun Y."/>
            <person name="Ma L."/>
            <person name="Shen B."/>
            <person name="Zhu C."/>
        </authorList>
    </citation>
    <scope>NUCLEOTIDE SEQUENCE [LARGE SCALE GENOMIC DNA]</scope>
</reference>
<name>A0A084VCJ4_ANOSI</name>
<evidence type="ECO:0000313" key="2">
    <source>
        <dbReference type="EnsemblMetazoa" id="ASIC002583-PA"/>
    </source>
</evidence>
<gene>
    <name evidence="1" type="ORF">ZHAS_00002583</name>
</gene>
<dbReference type="EnsemblMetazoa" id="ASIC002583-RA">
    <property type="protein sequence ID" value="ASIC002583-PA"/>
    <property type="gene ID" value="ASIC002583"/>
</dbReference>
<accession>A0A084VCJ4</accession>
<dbReference type="VEuPathDB" id="VectorBase:ASIC002583"/>
<sequence length="112" mass="12784">MELCGSFRVAASPSLNRKEVTYGLLRRTDTVCLTGIPVDKIGQERNTRNVEDGSTIVARVRFPSSVFRLWAEENLQRKWKLGNGSSPYAINVFAKKTILGGRRMEWFYDARQ</sequence>
<evidence type="ECO:0000313" key="1">
    <source>
        <dbReference type="EMBL" id="KFB35688.1"/>
    </source>
</evidence>
<proteinExistence type="predicted"/>
<keyword evidence="3" id="KW-1185">Reference proteome</keyword>
<dbReference type="Proteomes" id="UP000030765">
    <property type="component" value="Unassembled WGS sequence"/>
</dbReference>
<dbReference type="AlphaFoldDB" id="A0A084VCJ4"/>
<dbReference type="EMBL" id="KE524614">
    <property type="protein sequence ID" value="KFB35688.1"/>
    <property type="molecule type" value="Genomic_DNA"/>
</dbReference>
<reference evidence="2" key="2">
    <citation type="submission" date="2020-05" db="UniProtKB">
        <authorList>
            <consortium name="EnsemblMetazoa"/>
        </authorList>
    </citation>
    <scope>IDENTIFICATION</scope>
</reference>
<evidence type="ECO:0000313" key="3">
    <source>
        <dbReference type="Proteomes" id="UP000030765"/>
    </source>
</evidence>
<protein>
    <submittedName>
        <fullName evidence="1 2">Hydroxymethylbilane synthase</fullName>
    </submittedName>
</protein>